<dbReference type="EMBL" id="BK015689">
    <property type="protein sequence ID" value="DAE20033.1"/>
    <property type="molecule type" value="Genomic_DNA"/>
</dbReference>
<proteinExistence type="predicted"/>
<evidence type="ECO:0000313" key="1">
    <source>
        <dbReference type="EMBL" id="DAE20033.1"/>
    </source>
</evidence>
<reference evidence="1" key="1">
    <citation type="journal article" date="2021" name="Proc. Natl. Acad. Sci. U.S.A.">
        <title>A Catalog of Tens of Thousands of Viruses from Human Metagenomes Reveals Hidden Associations with Chronic Diseases.</title>
        <authorList>
            <person name="Tisza M.J."/>
            <person name="Buck C.B."/>
        </authorList>
    </citation>
    <scope>NUCLEOTIDE SEQUENCE</scope>
    <source>
        <strain evidence="1">CtYsL76</strain>
    </source>
</reference>
<protein>
    <submittedName>
        <fullName evidence="1">Uncharacterized protein</fullName>
    </submittedName>
</protein>
<sequence>MITRYCSFIILWRIISKSFLITSEITSCL</sequence>
<organism evidence="1">
    <name type="scientific">CrAss-like virus sp. ctYsL76</name>
    <dbReference type="NCBI Taxonomy" id="2826826"/>
    <lineage>
        <taxon>Viruses</taxon>
        <taxon>Duplodnaviria</taxon>
        <taxon>Heunggongvirae</taxon>
        <taxon>Uroviricota</taxon>
        <taxon>Caudoviricetes</taxon>
        <taxon>Crassvirales</taxon>
    </lineage>
</organism>
<accession>A0A8S5QMJ6</accession>
<name>A0A8S5QMJ6_9CAUD</name>